<dbReference type="InterPro" id="IPR019734">
    <property type="entry name" value="TPR_rpt"/>
</dbReference>
<organism evidence="4 5">
    <name type="scientific">Thiothrix lacustris</name>
    <dbReference type="NCBI Taxonomy" id="525917"/>
    <lineage>
        <taxon>Bacteria</taxon>
        <taxon>Pseudomonadati</taxon>
        <taxon>Pseudomonadota</taxon>
        <taxon>Gammaproteobacteria</taxon>
        <taxon>Thiotrichales</taxon>
        <taxon>Thiotrichaceae</taxon>
        <taxon>Thiothrix</taxon>
    </lineage>
</organism>
<evidence type="ECO:0000256" key="3">
    <source>
        <dbReference type="PROSITE-ProRule" id="PRU00339"/>
    </source>
</evidence>
<keyword evidence="2 3" id="KW-0802">TPR repeat</keyword>
<evidence type="ECO:0000313" key="4">
    <source>
        <dbReference type="EMBL" id="OQX09969.1"/>
    </source>
</evidence>
<name>A0A1Y1QNE8_9GAMM</name>
<feature type="repeat" description="TPR" evidence="3">
    <location>
        <begin position="659"/>
        <end position="692"/>
    </location>
</feature>
<dbReference type="AlphaFoldDB" id="A0A1Y1QNE8"/>
<dbReference type="Proteomes" id="UP000192491">
    <property type="component" value="Unassembled WGS sequence"/>
</dbReference>
<dbReference type="EMBL" id="MTEJ01000127">
    <property type="protein sequence ID" value="OQX09969.1"/>
    <property type="molecule type" value="Genomic_DNA"/>
</dbReference>
<evidence type="ECO:0000313" key="5">
    <source>
        <dbReference type="Proteomes" id="UP000192491"/>
    </source>
</evidence>
<dbReference type="PRINTS" id="PR00381">
    <property type="entry name" value="KINESINLIGHT"/>
</dbReference>
<dbReference type="InterPro" id="IPR011990">
    <property type="entry name" value="TPR-like_helical_dom_sf"/>
</dbReference>
<sequence length="849" mass="96712">MNELAPAIDPATVPYTLLNFHPLVRNGQVGAWLDDSACRPLVLRGELGSGRRYLLEAACHDHTLDAKPFIIAALDWAEILGAENPQAYFKTLLQQTLPDNSEGQVQWSQLAVEIADTMKQQESVAVMLLGAVLKFAVDQKLHTRIITRIREQKSRLNPERWQSAFRILLEELGAEHHLVLLLCNVDHFPQQGGLPRTEKTNTLWHYYDTCALLDKEYWQQTAEERQHGRVLFACTVLPDTPPSALSAIAGDNPQEIAVTPINEKELKDLIDQRFNPNRFGRMKNWLGGHALNRNFVRFLYDYARLEGDGQVCHPSLLAEACAELLHKGILLEGEGGWQLAPQTKSATLEKILGQPLREIYPTLLQAIPSVERDAADKFMRWAGMMNPLIPWNLLLQYFREVEKVDAVRLDATLRQHYFEANGLLEWVTDDVPHTPENNAVTFARYVNPLLAASLRPVQTRTQWAKELLKKLRNYHQPDRNTAQLFLHLAAQAGKGDYDSMRSELGWWLDEQYADIYEAMLNTQLQMGLVKTGDLVNLLMRNQNWSIHRRRVVLSVCKRYYAQHGGIPSQIEARWYWATIGQLERDLGNFNAAIMARKKQLNIEEKKLKFTNENIELADTIHALAVVLRMQGKHRHALPLFQRALRIKEAILGKDHLSTARTLNSLAVLYDQRGNAEQALPLYERSLIIREKVLGANILVASIQHNLAGLYDVQGKYAEALPLYEHSLVIREKVLGGEHSDVAMSLHGLASLYQKQGKYAEALPLYERSLVINEKVLGVEHPVVASNLNDLARLYYVQGDYIQALSLFERAIRIAEKKLGRQHPITRRIRKNYRLCQAEWEQANAEPPSS</sequence>
<evidence type="ECO:0000256" key="1">
    <source>
        <dbReference type="ARBA" id="ARBA00022737"/>
    </source>
</evidence>
<dbReference type="Pfam" id="PF13424">
    <property type="entry name" value="TPR_12"/>
    <property type="match status" value="2"/>
</dbReference>
<dbReference type="SMART" id="SM00028">
    <property type="entry name" value="TPR"/>
    <property type="match status" value="6"/>
</dbReference>
<dbReference type="PROSITE" id="PS50005">
    <property type="entry name" value="TPR"/>
    <property type="match status" value="3"/>
</dbReference>
<protein>
    <submittedName>
        <fullName evidence="4">Uncharacterized protein</fullName>
    </submittedName>
</protein>
<dbReference type="Gene3D" id="1.25.40.10">
    <property type="entry name" value="Tetratricopeptide repeat domain"/>
    <property type="match status" value="2"/>
</dbReference>
<comment type="caution">
    <text evidence="4">The sequence shown here is derived from an EMBL/GenBank/DDBJ whole genome shotgun (WGS) entry which is preliminary data.</text>
</comment>
<dbReference type="PANTHER" id="PTHR45641">
    <property type="entry name" value="TETRATRICOPEPTIDE REPEAT PROTEIN (AFU_ORTHOLOGUE AFUA_6G03870)"/>
    <property type="match status" value="1"/>
</dbReference>
<accession>A0A1Y1QNE8</accession>
<feature type="repeat" description="TPR" evidence="3">
    <location>
        <begin position="784"/>
        <end position="817"/>
    </location>
</feature>
<gene>
    <name evidence="4" type="ORF">BWK73_21485</name>
</gene>
<proteinExistence type="predicted"/>
<dbReference type="Pfam" id="PF13176">
    <property type="entry name" value="TPR_7"/>
    <property type="match status" value="1"/>
</dbReference>
<keyword evidence="1" id="KW-0677">Repeat</keyword>
<dbReference type="PANTHER" id="PTHR45641:SF19">
    <property type="entry name" value="NEPHROCYSTIN-3"/>
    <property type="match status" value="1"/>
</dbReference>
<dbReference type="SUPFAM" id="SSF48452">
    <property type="entry name" value="TPR-like"/>
    <property type="match status" value="1"/>
</dbReference>
<feature type="repeat" description="TPR" evidence="3">
    <location>
        <begin position="742"/>
        <end position="775"/>
    </location>
</feature>
<reference evidence="4 5" key="1">
    <citation type="submission" date="2017-01" db="EMBL/GenBank/DDBJ databases">
        <title>Novel large sulfur bacteria in the metagenomes of groundwater-fed chemosynthetic microbial mats in the Lake Huron basin.</title>
        <authorList>
            <person name="Sharrar A.M."/>
            <person name="Flood B.E."/>
            <person name="Bailey J.V."/>
            <person name="Jones D.S."/>
            <person name="Biddanda B."/>
            <person name="Ruberg S.A."/>
            <person name="Marcus D.N."/>
            <person name="Dick G.J."/>
        </authorList>
    </citation>
    <scope>NUCLEOTIDE SEQUENCE [LARGE SCALE GENOMIC DNA]</scope>
    <source>
        <strain evidence="4">A8</strain>
    </source>
</reference>
<evidence type="ECO:0000256" key="2">
    <source>
        <dbReference type="ARBA" id="ARBA00022803"/>
    </source>
</evidence>